<dbReference type="PANTHER" id="PTHR43877">
    <property type="entry name" value="AMINOALKYLPHOSPHONATE N-ACETYLTRANSFERASE-RELATED-RELATED"/>
    <property type="match status" value="1"/>
</dbReference>
<keyword evidence="6" id="KW-1185">Reference proteome</keyword>
<dbReference type="STRING" id="1114924.SAMN05216258_108183"/>
<gene>
    <name evidence="5" type="ORF">SAMN05216258_108183</name>
</gene>
<evidence type="ECO:0000256" key="3">
    <source>
        <dbReference type="SAM" id="MobiDB-lite"/>
    </source>
</evidence>
<dbReference type="InterPro" id="IPR000182">
    <property type="entry name" value="GNAT_dom"/>
</dbReference>
<protein>
    <submittedName>
        <fullName evidence="5">Acetyltransferase (GNAT) family protein</fullName>
    </submittedName>
</protein>
<keyword evidence="1 5" id="KW-0808">Transferase</keyword>
<dbReference type="PROSITE" id="PS51186">
    <property type="entry name" value="GNAT"/>
    <property type="match status" value="1"/>
</dbReference>
<dbReference type="CDD" id="cd04301">
    <property type="entry name" value="NAT_SF"/>
    <property type="match status" value="1"/>
</dbReference>
<reference evidence="5 6" key="1">
    <citation type="submission" date="2016-10" db="EMBL/GenBank/DDBJ databases">
        <authorList>
            <person name="de Groot N.N."/>
        </authorList>
    </citation>
    <scope>NUCLEOTIDE SEQUENCE [LARGE SCALE GENOMIC DNA]</scope>
    <source>
        <strain evidence="5 6">CGMCC 1.11030</strain>
    </source>
</reference>
<keyword evidence="2" id="KW-0012">Acyltransferase</keyword>
<dbReference type="Pfam" id="PF00583">
    <property type="entry name" value="Acetyltransf_1"/>
    <property type="match status" value="1"/>
</dbReference>
<dbReference type="SUPFAM" id="SSF55729">
    <property type="entry name" value="Acyl-CoA N-acyltransferases (Nat)"/>
    <property type="match status" value="1"/>
</dbReference>
<organism evidence="5 6">
    <name type="scientific">Albimonas pacifica</name>
    <dbReference type="NCBI Taxonomy" id="1114924"/>
    <lineage>
        <taxon>Bacteria</taxon>
        <taxon>Pseudomonadati</taxon>
        <taxon>Pseudomonadota</taxon>
        <taxon>Alphaproteobacteria</taxon>
        <taxon>Rhodobacterales</taxon>
        <taxon>Paracoccaceae</taxon>
        <taxon>Albimonas</taxon>
    </lineage>
</organism>
<dbReference type="Gene3D" id="3.40.630.30">
    <property type="match status" value="1"/>
</dbReference>
<dbReference type="InterPro" id="IPR050832">
    <property type="entry name" value="Bact_Acetyltransf"/>
</dbReference>
<dbReference type="InterPro" id="IPR016181">
    <property type="entry name" value="Acyl_CoA_acyltransferase"/>
</dbReference>
<sequence length="176" mass="19713">MAPPVSSDPEAPSRGEAEGLTWRRNRPVALEPLAGWFRDAQDMAFAHPFARFPFDADEWEELLTRPSPAFFYAERDGVPFAHFGLRPGDDAVHLCFLVMDPARRGQGLARPLIRLTAAAGRARMPGARRMTLNVSQGNLRAERLYLSLGFRRTGGAEEGMFQMERPLGPQPPWDRP</sequence>
<dbReference type="EMBL" id="FOQH01000008">
    <property type="protein sequence ID" value="SFI64435.1"/>
    <property type="molecule type" value="Genomic_DNA"/>
</dbReference>
<proteinExistence type="predicted"/>
<dbReference type="GO" id="GO:0016747">
    <property type="term" value="F:acyltransferase activity, transferring groups other than amino-acyl groups"/>
    <property type="evidence" value="ECO:0007669"/>
    <property type="project" value="InterPro"/>
</dbReference>
<name>A0A1I3JWV5_9RHOB</name>
<evidence type="ECO:0000256" key="2">
    <source>
        <dbReference type="ARBA" id="ARBA00023315"/>
    </source>
</evidence>
<evidence type="ECO:0000256" key="1">
    <source>
        <dbReference type="ARBA" id="ARBA00022679"/>
    </source>
</evidence>
<evidence type="ECO:0000259" key="4">
    <source>
        <dbReference type="PROSITE" id="PS51186"/>
    </source>
</evidence>
<dbReference type="RefSeq" id="WP_092861881.1">
    <property type="nucleotide sequence ID" value="NZ_FOQH01000008.1"/>
</dbReference>
<dbReference type="OrthoDB" id="6172743at2"/>
<dbReference type="Proteomes" id="UP000199377">
    <property type="component" value="Unassembled WGS sequence"/>
</dbReference>
<dbReference type="AlphaFoldDB" id="A0A1I3JWV5"/>
<accession>A0A1I3JWV5</accession>
<feature type="domain" description="N-acetyltransferase" evidence="4">
    <location>
        <begin position="20"/>
        <end position="168"/>
    </location>
</feature>
<evidence type="ECO:0000313" key="5">
    <source>
        <dbReference type="EMBL" id="SFI64435.1"/>
    </source>
</evidence>
<evidence type="ECO:0000313" key="6">
    <source>
        <dbReference type="Proteomes" id="UP000199377"/>
    </source>
</evidence>
<feature type="region of interest" description="Disordered" evidence="3">
    <location>
        <begin position="1"/>
        <end position="20"/>
    </location>
</feature>
<dbReference type="PANTHER" id="PTHR43877:SF2">
    <property type="entry name" value="AMINOALKYLPHOSPHONATE N-ACETYLTRANSFERASE-RELATED"/>
    <property type="match status" value="1"/>
</dbReference>